<dbReference type="Pfam" id="PF01614">
    <property type="entry name" value="IclR_C"/>
    <property type="match status" value="1"/>
</dbReference>
<dbReference type="EMBL" id="RYZZ01000001">
    <property type="protein sequence ID" value="RUQ32695.1"/>
    <property type="molecule type" value="Genomic_DNA"/>
</dbReference>
<dbReference type="Proteomes" id="UP000267430">
    <property type="component" value="Unassembled WGS sequence"/>
</dbReference>
<dbReference type="PROSITE" id="PS51077">
    <property type="entry name" value="HTH_ICLR"/>
    <property type="match status" value="1"/>
</dbReference>
<keyword evidence="3" id="KW-0804">Transcription</keyword>
<dbReference type="RefSeq" id="WP_126862986.1">
    <property type="nucleotide sequence ID" value="NZ_JAUSTX010000003.1"/>
</dbReference>
<reference evidence="8 9" key="1">
    <citation type="submission" date="2018-12" db="EMBL/GenBank/DDBJ databases">
        <title>Bacillus chawlae sp. nov., Bacillus glennii sp. nov., and Bacillus saganii sp. nov. Isolated from the Vehicle Assembly Building at Kennedy Space Center where the Viking Spacecraft were Assembled.</title>
        <authorList>
            <person name="Seuylemezian A."/>
            <person name="Vaishampayan P."/>
        </authorList>
    </citation>
    <scope>NUCLEOTIDE SEQUENCE [LARGE SCALE GENOMIC DNA]</scope>
    <source>
        <strain evidence="8 9">L5</strain>
    </source>
</reference>
<dbReference type="InterPro" id="IPR014757">
    <property type="entry name" value="Tscrpt_reg_IclR_C"/>
</dbReference>
<comment type="function">
    <text evidence="4">May be an activator protein for the gylABX operon.</text>
</comment>
<keyword evidence="2" id="KW-0238">DNA-binding</keyword>
<dbReference type="InterPro" id="IPR036388">
    <property type="entry name" value="WH-like_DNA-bd_sf"/>
</dbReference>
<keyword evidence="1" id="KW-0805">Transcription regulation</keyword>
<feature type="domain" description="HTH iclR-type" evidence="6">
    <location>
        <begin position="13"/>
        <end position="75"/>
    </location>
</feature>
<evidence type="ECO:0000259" key="6">
    <source>
        <dbReference type="PROSITE" id="PS51077"/>
    </source>
</evidence>
<accession>A0A3S0VIG6</accession>
<gene>
    <name evidence="8" type="ORF">ELQ35_00980</name>
</gene>
<name>A0A3S0VIG6_9BACI</name>
<comment type="caution">
    <text evidence="8">The sequence shown here is derived from an EMBL/GenBank/DDBJ whole genome shotgun (WGS) entry which is preliminary data.</text>
</comment>
<dbReference type="Gene3D" id="3.30.450.40">
    <property type="match status" value="1"/>
</dbReference>
<organism evidence="8 9">
    <name type="scientific">Peribacillus cavernae</name>
    <dbReference type="NCBI Taxonomy" id="1674310"/>
    <lineage>
        <taxon>Bacteria</taxon>
        <taxon>Bacillati</taxon>
        <taxon>Bacillota</taxon>
        <taxon>Bacilli</taxon>
        <taxon>Bacillales</taxon>
        <taxon>Bacillaceae</taxon>
        <taxon>Peribacillus</taxon>
    </lineage>
</organism>
<dbReference type="OrthoDB" id="9791752at2"/>
<evidence type="ECO:0000259" key="7">
    <source>
        <dbReference type="PROSITE" id="PS51078"/>
    </source>
</evidence>
<dbReference type="GO" id="GO:0003700">
    <property type="term" value="F:DNA-binding transcription factor activity"/>
    <property type="evidence" value="ECO:0007669"/>
    <property type="project" value="TreeGrafter"/>
</dbReference>
<evidence type="ECO:0000256" key="3">
    <source>
        <dbReference type="ARBA" id="ARBA00023163"/>
    </source>
</evidence>
<evidence type="ECO:0000256" key="1">
    <source>
        <dbReference type="ARBA" id="ARBA00023015"/>
    </source>
</evidence>
<dbReference type="Gene3D" id="1.10.10.10">
    <property type="entry name" value="Winged helix-like DNA-binding domain superfamily/Winged helix DNA-binding domain"/>
    <property type="match status" value="1"/>
</dbReference>
<dbReference type="AlphaFoldDB" id="A0A3S0VIG6"/>
<dbReference type="InterPro" id="IPR029016">
    <property type="entry name" value="GAF-like_dom_sf"/>
</dbReference>
<evidence type="ECO:0000313" key="8">
    <source>
        <dbReference type="EMBL" id="RUQ32695.1"/>
    </source>
</evidence>
<dbReference type="SUPFAM" id="SSF55781">
    <property type="entry name" value="GAF domain-like"/>
    <property type="match status" value="1"/>
</dbReference>
<evidence type="ECO:0000256" key="5">
    <source>
        <dbReference type="ARBA" id="ARBA00070406"/>
    </source>
</evidence>
<dbReference type="SMART" id="SM00346">
    <property type="entry name" value="HTH_ICLR"/>
    <property type="match status" value="1"/>
</dbReference>
<dbReference type="PROSITE" id="PS51078">
    <property type="entry name" value="ICLR_ED"/>
    <property type="match status" value="1"/>
</dbReference>
<dbReference type="PANTHER" id="PTHR30136:SF35">
    <property type="entry name" value="HTH-TYPE TRANSCRIPTIONAL REGULATOR RV1719"/>
    <property type="match status" value="1"/>
</dbReference>
<proteinExistence type="predicted"/>
<evidence type="ECO:0000256" key="2">
    <source>
        <dbReference type="ARBA" id="ARBA00023125"/>
    </source>
</evidence>
<evidence type="ECO:0000256" key="4">
    <source>
        <dbReference type="ARBA" id="ARBA00058938"/>
    </source>
</evidence>
<dbReference type="InterPro" id="IPR005471">
    <property type="entry name" value="Tscrpt_reg_IclR_N"/>
</dbReference>
<dbReference type="SUPFAM" id="SSF46785">
    <property type="entry name" value="Winged helix' DNA-binding domain"/>
    <property type="match status" value="1"/>
</dbReference>
<protein>
    <recommendedName>
        <fullName evidence="5">Glycerol operon regulatory protein</fullName>
    </recommendedName>
</protein>
<dbReference type="PANTHER" id="PTHR30136">
    <property type="entry name" value="HELIX-TURN-HELIX TRANSCRIPTIONAL REGULATOR, ICLR FAMILY"/>
    <property type="match status" value="1"/>
</dbReference>
<dbReference type="InterPro" id="IPR036390">
    <property type="entry name" value="WH_DNA-bd_sf"/>
</dbReference>
<sequence length="268" mass="29832">MASKGNDVDSQMNSSLDRALTLLEFISSKRGGTPLAEIVKGVDIPKSTCHRLLETLKTRGYIELEPVTDRYKIGLKSLEIGVSGLSNLEIVDVAAHYLYDISAFTGETAFLAVYNEGEIVYLYKVEGTGSIRTTAQLGSRRPVHCTGVGKAILSNFSLEEVDRILQEKGMEKHTENTITDQHLYHQELSSVRVQGWATDNEEIEVGLTCFAVPIFNYTGRVVAAMSCAGPTHRVKKRKEEIITRLKESGEQISRRLGYVESMRLNQLF</sequence>
<dbReference type="GO" id="GO:0003677">
    <property type="term" value="F:DNA binding"/>
    <property type="evidence" value="ECO:0007669"/>
    <property type="project" value="UniProtKB-KW"/>
</dbReference>
<dbReference type="InterPro" id="IPR050707">
    <property type="entry name" value="HTH_MetabolicPath_Reg"/>
</dbReference>
<feature type="domain" description="IclR-ED" evidence="7">
    <location>
        <begin position="76"/>
        <end position="258"/>
    </location>
</feature>
<evidence type="ECO:0000313" key="9">
    <source>
        <dbReference type="Proteomes" id="UP000267430"/>
    </source>
</evidence>
<dbReference type="GO" id="GO:0045892">
    <property type="term" value="P:negative regulation of DNA-templated transcription"/>
    <property type="evidence" value="ECO:0007669"/>
    <property type="project" value="TreeGrafter"/>
</dbReference>
<dbReference type="Pfam" id="PF09339">
    <property type="entry name" value="HTH_IclR"/>
    <property type="match status" value="1"/>
</dbReference>
<dbReference type="FunFam" id="1.10.10.10:FF:000056">
    <property type="entry name" value="IclR family transcriptional regulator"/>
    <property type="match status" value="1"/>
</dbReference>
<keyword evidence="9" id="KW-1185">Reference proteome</keyword>